<dbReference type="RefSeq" id="WP_190615432.1">
    <property type="nucleotide sequence ID" value="NZ_AP018712.1"/>
</dbReference>
<dbReference type="PANTHER" id="PTHR43591:SF110">
    <property type="entry name" value="RHODANESE DOMAIN-CONTAINING PROTEIN"/>
    <property type="match status" value="1"/>
</dbReference>
<evidence type="ECO:0000313" key="2">
    <source>
        <dbReference type="EMBL" id="BBE30320.1"/>
    </source>
</evidence>
<dbReference type="SUPFAM" id="SSF53335">
    <property type="entry name" value="S-adenosyl-L-methionine-dependent methyltransferases"/>
    <property type="match status" value="1"/>
</dbReference>
<dbReference type="Gene3D" id="3.40.50.150">
    <property type="entry name" value="Vaccinia Virus protein VP39"/>
    <property type="match status" value="1"/>
</dbReference>
<dbReference type="InterPro" id="IPR025714">
    <property type="entry name" value="Methyltranfer_dom"/>
</dbReference>
<keyword evidence="3" id="KW-1185">Reference proteome</keyword>
<dbReference type="Pfam" id="PF13847">
    <property type="entry name" value="Methyltransf_31"/>
    <property type="match status" value="1"/>
</dbReference>
<reference evidence="2 3" key="1">
    <citation type="submission" date="2018-06" db="EMBL/GenBank/DDBJ databases">
        <title>Genome sequencing of Oceanotoga sp. sy52.</title>
        <authorList>
            <person name="Mori K."/>
        </authorList>
    </citation>
    <scope>NUCLEOTIDE SEQUENCE [LARGE SCALE GENOMIC DNA]</scope>
    <source>
        <strain evidence="3">sy52</strain>
    </source>
</reference>
<dbReference type="InterPro" id="IPR029063">
    <property type="entry name" value="SAM-dependent_MTases_sf"/>
</dbReference>
<dbReference type="AlphaFoldDB" id="A0A7G1G1Z6"/>
<evidence type="ECO:0000259" key="1">
    <source>
        <dbReference type="Pfam" id="PF13847"/>
    </source>
</evidence>
<protein>
    <recommendedName>
        <fullName evidence="1">Methyltransferase domain-containing protein</fullName>
    </recommendedName>
</protein>
<name>A0A7G1G1Z6_9BACT</name>
<dbReference type="FunCoup" id="A0A7G1G1Z6">
    <property type="interactions" value="16"/>
</dbReference>
<accession>A0A7G1G1Z6</accession>
<evidence type="ECO:0000313" key="3">
    <source>
        <dbReference type="Proteomes" id="UP000516361"/>
    </source>
</evidence>
<dbReference type="EMBL" id="AP018712">
    <property type="protein sequence ID" value="BBE30320.1"/>
    <property type="molecule type" value="Genomic_DNA"/>
</dbReference>
<dbReference type="InParanoid" id="A0A7G1G1Z6"/>
<gene>
    <name evidence="2" type="ORF">OSSY52_04610</name>
</gene>
<sequence>MNFEVVKKGNINYIYKSNKLLKYKPWLGDLFSFFYDNIMKKSVFPKKFGSSLEKHYDFFNSELKKFDNFIILDLACGNASISKFLNKSNFYYGIDISKGLLKNAIKNLNVNGFQNFELYLANASELPFEDDKFDVCLCNLAINFFNDLDKVLTEIKRVLKDKGVFIGVVPVPEKNYRNSKINGTLYSEKKLESIFEKNGFNFKSYNYENGALLYFKSSFTI</sequence>
<proteinExistence type="predicted"/>
<dbReference type="CDD" id="cd02440">
    <property type="entry name" value="AdoMet_MTases"/>
    <property type="match status" value="1"/>
</dbReference>
<dbReference type="PANTHER" id="PTHR43591">
    <property type="entry name" value="METHYLTRANSFERASE"/>
    <property type="match status" value="1"/>
</dbReference>
<dbReference type="KEGG" id="ocy:OSSY52_04610"/>
<organism evidence="2 3">
    <name type="scientific">Tepiditoga spiralis</name>
    <dbReference type="NCBI Taxonomy" id="2108365"/>
    <lineage>
        <taxon>Bacteria</taxon>
        <taxon>Thermotogati</taxon>
        <taxon>Thermotogota</taxon>
        <taxon>Thermotogae</taxon>
        <taxon>Petrotogales</taxon>
        <taxon>Petrotogaceae</taxon>
        <taxon>Tepiditoga</taxon>
    </lineage>
</organism>
<feature type="domain" description="Methyltransferase" evidence="1">
    <location>
        <begin position="67"/>
        <end position="198"/>
    </location>
</feature>
<dbReference type="Proteomes" id="UP000516361">
    <property type="component" value="Chromosome"/>
</dbReference>